<dbReference type="AlphaFoldDB" id="A0A4R2BAN0"/>
<reference evidence="2 3" key="1">
    <citation type="journal article" date="2015" name="Stand. Genomic Sci.">
        <title>Genomic Encyclopedia of Bacterial and Archaeal Type Strains, Phase III: the genomes of soil and plant-associated and newly described type strains.</title>
        <authorList>
            <person name="Whitman W.B."/>
            <person name="Woyke T."/>
            <person name="Klenk H.P."/>
            <person name="Zhou Y."/>
            <person name="Lilburn T.G."/>
            <person name="Beck B.J."/>
            <person name="De Vos P."/>
            <person name="Vandamme P."/>
            <person name="Eisen J.A."/>
            <person name="Garrity G."/>
            <person name="Hugenholtz P."/>
            <person name="Kyrpides N.C."/>
        </authorList>
    </citation>
    <scope>NUCLEOTIDE SEQUENCE [LARGE SCALE GENOMIC DNA]</scope>
    <source>
        <strain evidence="2 3">CV53</strain>
    </source>
</reference>
<dbReference type="SUPFAM" id="SSF55729">
    <property type="entry name" value="Acyl-CoA N-acyltransferases (Nat)"/>
    <property type="match status" value="1"/>
</dbReference>
<gene>
    <name evidence="2" type="ORF">EV146_11084</name>
</gene>
<evidence type="ECO:0000313" key="3">
    <source>
        <dbReference type="Proteomes" id="UP000295689"/>
    </source>
</evidence>
<protein>
    <submittedName>
        <fullName evidence="2">Acetyltransferase (GNAT) family protein</fullName>
    </submittedName>
</protein>
<name>A0A4R2BAN0_9BACI</name>
<keyword evidence="3" id="KW-1185">Reference proteome</keyword>
<dbReference type="InterPro" id="IPR000182">
    <property type="entry name" value="GNAT_dom"/>
</dbReference>
<accession>A0A4R2BAN0</accession>
<dbReference type="Proteomes" id="UP000295689">
    <property type="component" value="Unassembled WGS sequence"/>
</dbReference>
<evidence type="ECO:0000313" key="2">
    <source>
        <dbReference type="EMBL" id="TCN22599.1"/>
    </source>
</evidence>
<feature type="domain" description="N-acetyltransferase" evidence="1">
    <location>
        <begin position="1"/>
        <end position="131"/>
    </location>
</feature>
<proteinExistence type="predicted"/>
<dbReference type="Gene3D" id="3.40.630.30">
    <property type="match status" value="1"/>
</dbReference>
<organism evidence="2 3">
    <name type="scientific">Mesobacillus foraminis</name>
    <dbReference type="NCBI Taxonomy" id="279826"/>
    <lineage>
        <taxon>Bacteria</taxon>
        <taxon>Bacillati</taxon>
        <taxon>Bacillota</taxon>
        <taxon>Bacilli</taxon>
        <taxon>Bacillales</taxon>
        <taxon>Bacillaceae</taxon>
        <taxon>Mesobacillus</taxon>
    </lineage>
</organism>
<dbReference type="EMBL" id="SLVV01000010">
    <property type="protein sequence ID" value="TCN22599.1"/>
    <property type="molecule type" value="Genomic_DNA"/>
</dbReference>
<dbReference type="RefSeq" id="WP_132009384.1">
    <property type="nucleotide sequence ID" value="NZ_JABUHM010000011.1"/>
</dbReference>
<evidence type="ECO:0000259" key="1">
    <source>
        <dbReference type="PROSITE" id="PS51186"/>
    </source>
</evidence>
<dbReference type="InterPro" id="IPR016181">
    <property type="entry name" value="Acyl_CoA_acyltransferase"/>
</dbReference>
<comment type="caution">
    <text evidence="2">The sequence shown here is derived from an EMBL/GenBank/DDBJ whole genome shotgun (WGS) entry which is preliminary data.</text>
</comment>
<keyword evidence="2" id="KW-0808">Transferase</keyword>
<dbReference type="GO" id="GO:0016747">
    <property type="term" value="F:acyltransferase activity, transferring groups other than amino-acyl groups"/>
    <property type="evidence" value="ECO:0007669"/>
    <property type="project" value="InterPro"/>
</dbReference>
<dbReference type="PROSITE" id="PS51186">
    <property type="entry name" value="GNAT"/>
    <property type="match status" value="1"/>
</dbReference>
<sequence length="188" mass="22521">MEKWYQKLTDYFPANEMKSQEHMKTLFKDKEGIYVKEEGPHHVLVYLEKEDFIFIDYILITNLSRGKGLGSKIMDVLKRKNKPIILEVDPVDTSVPDTSKRLRFYERNGFKKAEGIEYKRIHAVTNELNEMNILYWSSSPRSECWVFDRMQIAYEQVHAYRAREFYGKEPQGTNEVLYYKEKSYRTAY</sequence>